<keyword evidence="1" id="KW-0472">Membrane</keyword>
<dbReference type="Proteomes" id="UP001202328">
    <property type="component" value="Unassembled WGS sequence"/>
</dbReference>
<evidence type="ECO:0000313" key="2">
    <source>
        <dbReference type="EMBL" id="KAI3952186.1"/>
    </source>
</evidence>
<reference evidence="2" key="1">
    <citation type="submission" date="2022-04" db="EMBL/GenBank/DDBJ databases">
        <title>A functionally conserved STORR gene fusion in Papaver species that diverged 16.8 million years ago.</title>
        <authorList>
            <person name="Catania T."/>
        </authorList>
    </citation>
    <scope>NUCLEOTIDE SEQUENCE</scope>
    <source>
        <strain evidence="2">S-188037</strain>
    </source>
</reference>
<feature type="transmembrane region" description="Helical" evidence="1">
    <location>
        <begin position="36"/>
        <end position="56"/>
    </location>
</feature>
<feature type="transmembrane region" description="Helical" evidence="1">
    <location>
        <begin position="68"/>
        <end position="88"/>
    </location>
</feature>
<dbReference type="AlphaFoldDB" id="A0AAD4TE37"/>
<proteinExistence type="predicted"/>
<comment type="caution">
    <text evidence="2">The sequence shown here is derived from an EMBL/GenBank/DDBJ whole genome shotgun (WGS) entry which is preliminary data.</text>
</comment>
<keyword evidence="1" id="KW-1133">Transmembrane helix</keyword>
<evidence type="ECO:0000256" key="1">
    <source>
        <dbReference type="SAM" id="Phobius"/>
    </source>
</evidence>
<organism evidence="2 3">
    <name type="scientific">Papaver atlanticum</name>
    <dbReference type="NCBI Taxonomy" id="357466"/>
    <lineage>
        <taxon>Eukaryota</taxon>
        <taxon>Viridiplantae</taxon>
        <taxon>Streptophyta</taxon>
        <taxon>Embryophyta</taxon>
        <taxon>Tracheophyta</taxon>
        <taxon>Spermatophyta</taxon>
        <taxon>Magnoliopsida</taxon>
        <taxon>Ranunculales</taxon>
        <taxon>Papaveraceae</taxon>
        <taxon>Papaveroideae</taxon>
        <taxon>Papaver</taxon>
    </lineage>
</organism>
<accession>A0AAD4TE37</accession>
<evidence type="ECO:0000313" key="3">
    <source>
        <dbReference type="Proteomes" id="UP001202328"/>
    </source>
</evidence>
<protein>
    <recommendedName>
        <fullName evidence="4">Transmembrane protein</fullName>
    </recommendedName>
</protein>
<keyword evidence="1" id="KW-0812">Transmembrane</keyword>
<dbReference type="EMBL" id="JAJJMB010002292">
    <property type="protein sequence ID" value="KAI3952186.1"/>
    <property type="molecule type" value="Genomic_DNA"/>
</dbReference>
<gene>
    <name evidence="2" type="ORF">MKW98_005881</name>
</gene>
<sequence>MDLFHPTLVINCPLSSFCGQQLEPKRHKGKPAIEPVARILLYLKSHYMVVLLYGIVYHLHVCNGNKSIIVFGLSLLVIVDVMIILKIVSLVGDIFASKVHNS</sequence>
<name>A0AAD4TE37_9MAGN</name>
<keyword evidence="3" id="KW-1185">Reference proteome</keyword>
<evidence type="ECO:0008006" key="4">
    <source>
        <dbReference type="Google" id="ProtNLM"/>
    </source>
</evidence>